<feature type="transmembrane region" description="Helical" evidence="1">
    <location>
        <begin position="444"/>
        <end position="463"/>
    </location>
</feature>
<dbReference type="InterPro" id="IPR056071">
    <property type="entry name" value="DUF7654"/>
</dbReference>
<keyword evidence="5" id="KW-1185">Reference proteome</keyword>
<feature type="transmembrane region" description="Helical" evidence="1">
    <location>
        <begin position="415"/>
        <end position="432"/>
    </location>
</feature>
<evidence type="ECO:0000259" key="3">
    <source>
        <dbReference type="Pfam" id="PF24677"/>
    </source>
</evidence>
<dbReference type="Pfam" id="PF24677">
    <property type="entry name" value="DUF7657"/>
    <property type="match status" value="1"/>
</dbReference>
<organism evidence="4 5">
    <name type="scientific">Delftia lacustris</name>
    <dbReference type="NCBI Taxonomy" id="558537"/>
    <lineage>
        <taxon>Bacteria</taxon>
        <taxon>Pseudomonadati</taxon>
        <taxon>Pseudomonadota</taxon>
        <taxon>Betaproteobacteria</taxon>
        <taxon>Burkholderiales</taxon>
        <taxon>Comamonadaceae</taxon>
        <taxon>Delftia</taxon>
    </lineage>
</organism>
<dbReference type="KEGG" id="dla:I6G47_25945"/>
<keyword evidence="1" id="KW-1133">Transmembrane helix</keyword>
<evidence type="ECO:0000313" key="4">
    <source>
        <dbReference type="EMBL" id="QPS80392.1"/>
    </source>
</evidence>
<feature type="transmembrane region" description="Helical" evidence="1">
    <location>
        <begin position="579"/>
        <end position="597"/>
    </location>
</feature>
<feature type="transmembrane region" description="Helical" evidence="1">
    <location>
        <begin position="318"/>
        <end position="338"/>
    </location>
</feature>
<dbReference type="RefSeq" id="WP_016452760.1">
    <property type="nucleotide sequence ID" value="NZ_CP065748.1"/>
</dbReference>
<name>A0A7T3DD19_9BURK</name>
<feature type="domain" description="DUF7654" evidence="2">
    <location>
        <begin position="724"/>
        <end position="827"/>
    </location>
</feature>
<evidence type="ECO:0000256" key="1">
    <source>
        <dbReference type="SAM" id="Phobius"/>
    </source>
</evidence>
<feature type="domain" description="DUF7657" evidence="3">
    <location>
        <begin position="199"/>
        <end position="596"/>
    </location>
</feature>
<keyword evidence="1" id="KW-0812">Transmembrane</keyword>
<dbReference type="AlphaFoldDB" id="A0A7T3DD19"/>
<dbReference type="EMBL" id="CP065748">
    <property type="protein sequence ID" value="QPS80392.1"/>
    <property type="molecule type" value="Genomic_DNA"/>
</dbReference>
<dbReference type="Proteomes" id="UP000595064">
    <property type="component" value="Chromosome"/>
</dbReference>
<feature type="transmembrane region" description="Helical" evidence="1">
    <location>
        <begin position="670"/>
        <end position="689"/>
    </location>
</feature>
<sequence length="845" mass="92981">MLPVLTSQIAVILMFRFLFALIFLFVSVGGHAQAPEKTRVSGALEHWSLDEPSSKLSLTGWVLAGQDGTAPPAMKLSILGTEFQAKDAAWTARPELSADSPYTGGQVGVGFDWTVTLPAKPPGGVHVIRLEVVYPGGQTFLLQSSLGGSPELIVKRIKKSHWWALGIVLVVVLLIRFGRLERTRLARRLSQWTQERTGYLLIVGAFAVLVTAGITGSSMNLLLESPIGQSLLSAKGSQARLFDLRDIRGDEWGVLVPNVLAQVNHEPQFPVVNTNIGLSGQNMGVIGMTGVPIANWAALAKPATWGYFLLPLRQAMSWQWQLPFWGGLLSVWLLLNVLRPDRRGLNLALSFAFCVAPYAAAWSNWPLYATMFPALGFVLACKLMQTTRRGHALLLGLGLGWLMACWFLVLYPTWLIIVGSLLLFVGVGWCLDNRDRLHWGMPQVLGAVGAGVVAAALLGSWWMDTHDAVALMRATEYPGKRGALPGGDLDWLWHLRGYNNADIVTHASGAHTDQSSASSYFLLPLMLLVLCVSHLVQRRERRWAVAACTAFIACYWIYGFVGVPIWLAKYTLWGNMPTFRMDVGMGLVSVVLITLAAEKGVLADKPAPGWWTSWLVPALAALGSAVVIAWMLYRTPLFFMPEGSWVYTSAMVIVGTMMCWWMLRGKVGAAVAMLIAVHLLATLTFNPVLRAPKSVSLAEGSIPYVINSEGRHLRTILLNGDGIGPHMLAAAGFPISNGVLYYPHKELWSRMGLPEKEWPVVNRYQHLGFYTDASVENVSGYRASAASVDYVRVDIHPQRFDFSKTGAQRVVVEAAQANDLRSNASLTWMGEYRRLHWFAIKKEGR</sequence>
<dbReference type="Pfam" id="PF24672">
    <property type="entry name" value="DUF7654"/>
    <property type="match status" value="1"/>
</dbReference>
<feature type="transmembrane region" description="Helical" evidence="1">
    <location>
        <begin position="391"/>
        <end position="409"/>
    </location>
</feature>
<feature type="transmembrane region" description="Helical" evidence="1">
    <location>
        <begin position="160"/>
        <end position="178"/>
    </location>
</feature>
<keyword evidence="1" id="KW-0472">Membrane</keyword>
<feature type="transmembrane region" description="Helical" evidence="1">
    <location>
        <begin position="367"/>
        <end position="384"/>
    </location>
</feature>
<feature type="transmembrane region" description="Helical" evidence="1">
    <location>
        <begin position="645"/>
        <end position="663"/>
    </location>
</feature>
<feature type="transmembrane region" description="Helical" evidence="1">
    <location>
        <begin position="199"/>
        <end position="223"/>
    </location>
</feature>
<protein>
    <submittedName>
        <fullName evidence="4">Uncharacterized protein</fullName>
    </submittedName>
</protein>
<evidence type="ECO:0000313" key="5">
    <source>
        <dbReference type="Proteomes" id="UP000595064"/>
    </source>
</evidence>
<proteinExistence type="predicted"/>
<feature type="transmembrane region" description="Helical" evidence="1">
    <location>
        <begin position="345"/>
        <end position="361"/>
    </location>
</feature>
<reference evidence="4 5" key="1">
    <citation type="submission" date="2020-12" db="EMBL/GenBank/DDBJ databases">
        <title>FDA dAtabase for Regulatory Grade micrObial Sequences (FDA-ARGOS): Supporting development and validation of Infectious Disease Dx tests.</title>
        <authorList>
            <person name="Sproer C."/>
            <person name="Gronow S."/>
            <person name="Severitt S."/>
            <person name="Schroder I."/>
            <person name="Tallon L."/>
            <person name="Sadzewicz L."/>
            <person name="Zhao X."/>
            <person name="Boylan J."/>
            <person name="Ott S."/>
            <person name="Bowen H."/>
            <person name="Vavikolanu K."/>
            <person name="Mehta A."/>
            <person name="Aluvathingal J."/>
            <person name="Nadendla S."/>
            <person name="Lowell S."/>
            <person name="Myers T."/>
            <person name="Yan Y."/>
            <person name="Sichtig H."/>
        </authorList>
    </citation>
    <scope>NUCLEOTIDE SEQUENCE [LARGE SCALE GENOMIC DNA]</scope>
    <source>
        <strain evidence="4 5">FDAARGOS_890</strain>
    </source>
</reference>
<feature type="transmembrane region" description="Helical" evidence="1">
    <location>
        <begin position="543"/>
        <end position="567"/>
    </location>
</feature>
<evidence type="ECO:0000259" key="2">
    <source>
        <dbReference type="Pfam" id="PF24672"/>
    </source>
</evidence>
<feature type="transmembrane region" description="Helical" evidence="1">
    <location>
        <begin position="609"/>
        <end position="633"/>
    </location>
</feature>
<feature type="transmembrane region" description="Helical" evidence="1">
    <location>
        <begin position="517"/>
        <end position="536"/>
    </location>
</feature>
<accession>A0A7T3DD19</accession>
<gene>
    <name evidence="4" type="ORF">I6G47_25945</name>
</gene>
<dbReference type="InterPro" id="IPR056074">
    <property type="entry name" value="DUF7657"/>
</dbReference>